<feature type="domain" description="Cytochrome c" evidence="6">
    <location>
        <begin position="63"/>
        <end position="151"/>
    </location>
</feature>
<evidence type="ECO:0000313" key="7">
    <source>
        <dbReference type="EMBL" id="MFC3678480.1"/>
    </source>
</evidence>
<keyword evidence="8" id="KW-1185">Reference proteome</keyword>
<evidence type="ECO:0000313" key="8">
    <source>
        <dbReference type="Proteomes" id="UP001595711"/>
    </source>
</evidence>
<dbReference type="PANTHER" id="PTHR35008">
    <property type="entry name" value="BLL4482 PROTEIN-RELATED"/>
    <property type="match status" value="1"/>
</dbReference>
<feature type="signal peptide" evidence="5">
    <location>
        <begin position="1"/>
        <end position="22"/>
    </location>
</feature>
<evidence type="ECO:0000256" key="2">
    <source>
        <dbReference type="ARBA" id="ARBA00022723"/>
    </source>
</evidence>
<comment type="caution">
    <text evidence="7">The sequence shown here is derived from an EMBL/GenBank/DDBJ whole genome shotgun (WGS) entry which is preliminary data.</text>
</comment>
<dbReference type="PANTHER" id="PTHR35008:SF8">
    <property type="entry name" value="ALCOHOL DEHYDROGENASE CYTOCHROME C SUBUNIT"/>
    <property type="match status" value="1"/>
</dbReference>
<dbReference type="InterPro" id="IPR051459">
    <property type="entry name" value="Cytochrome_c-type_DH"/>
</dbReference>
<gene>
    <name evidence="7" type="ORF">ACFOOQ_23240</name>
</gene>
<dbReference type="Proteomes" id="UP001595711">
    <property type="component" value="Unassembled WGS sequence"/>
</dbReference>
<reference evidence="8" key="1">
    <citation type="journal article" date="2019" name="Int. J. Syst. Evol. Microbiol.">
        <title>The Global Catalogue of Microorganisms (GCM) 10K type strain sequencing project: providing services to taxonomists for standard genome sequencing and annotation.</title>
        <authorList>
            <consortium name="The Broad Institute Genomics Platform"/>
            <consortium name="The Broad Institute Genome Sequencing Center for Infectious Disease"/>
            <person name="Wu L."/>
            <person name="Ma J."/>
        </authorList>
    </citation>
    <scope>NUCLEOTIDE SEQUENCE [LARGE SCALE GENOMIC DNA]</scope>
    <source>
        <strain evidence="8">KCTC 42182</strain>
    </source>
</reference>
<accession>A0ABV7VLP7</accession>
<evidence type="ECO:0000256" key="3">
    <source>
        <dbReference type="ARBA" id="ARBA00023004"/>
    </source>
</evidence>
<dbReference type="SUPFAM" id="SSF46626">
    <property type="entry name" value="Cytochrome c"/>
    <property type="match status" value="1"/>
</dbReference>
<dbReference type="InterPro" id="IPR009056">
    <property type="entry name" value="Cyt_c-like_dom"/>
</dbReference>
<feature type="chain" id="PRO_5045888047" evidence="5">
    <location>
        <begin position="23"/>
        <end position="219"/>
    </location>
</feature>
<evidence type="ECO:0000256" key="5">
    <source>
        <dbReference type="SAM" id="SignalP"/>
    </source>
</evidence>
<keyword evidence="5" id="KW-0732">Signal</keyword>
<dbReference type="PROSITE" id="PS51007">
    <property type="entry name" value="CYTC"/>
    <property type="match status" value="1"/>
</dbReference>
<name>A0ABV7VLP7_9PROT</name>
<keyword evidence="3 4" id="KW-0408">Iron</keyword>
<dbReference type="InterPro" id="IPR036909">
    <property type="entry name" value="Cyt_c-like_dom_sf"/>
</dbReference>
<keyword evidence="2 4" id="KW-0479">Metal-binding</keyword>
<protein>
    <submittedName>
        <fullName evidence="7">C-type cytochrome</fullName>
    </submittedName>
</protein>
<dbReference type="Pfam" id="PF00034">
    <property type="entry name" value="Cytochrom_C"/>
    <property type="match status" value="1"/>
</dbReference>
<keyword evidence="1 4" id="KW-0349">Heme</keyword>
<evidence type="ECO:0000256" key="1">
    <source>
        <dbReference type="ARBA" id="ARBA00022617"/>
    </source>
</evidence>
<dbReference type="RefSeq" id="WP_379730120.1">
    <property type="nucleotide sequence ID" value="NZ_JBHRYJ010000009.1"/>
</dbReference>
<organism evidence="7 8">
    <name type="scientific">Ferrovibrio xuzhouensis</name>
    <dbReference type="NCBI Taxonomy" id="1576914"/>
    <lineage>
        <taxon>Bacteria</taxon>
        <taxon>Pseudomonadati</taxon>
        <taxon>Pseudomonadota</taxon>
        <taxon>Alphaproteobacteria</taxon>
        <taxon>Rhodospirillales</taxon>
        <taxon>Rhodospirillaceae</taxon>
        <taxon>Ferrovibrio</taxon>
    </lineage>
</organism>
<evidence type="ECO:0000256" key="4">
    <source>
        <dbReference type="PROSITE-ProRule" id="PRU00433"/>
    </source>
</evidence>
<dbReference type="EMBL" id="JBHRYJ010000009">
    <property type="protein sequence ID" value="MFC3678480.1"/>
    <property type="molecule type" value="Genomic_DNA"/>
</dbReference>
<evidence type="ECO:0000259" key="6">
    <source>
        <dbReference type="PROSITE" id="PS51007"/>
    </source>
</evidence>
<dbReference type="Gene3D" id="1.10.760.10">
    <property type="entry name" value="Cytochrome c-like domain"/>
    <property type="match status" value="1"/>
</dbReference>
<proteinExistence type="predicted"/>
<sequence>MSRSLNTLAALFVIALALPAIAQTKPAAHKPFGFGTAATKEQIAGWNIDVRGPDGAGLPPGKGTVADGEQLFMDQCSACHGEFAEGAGRYPELIGGRGTLNSNDPRKTVESYWPYAPTLYDYIRRAMPFGAPQSLTDDQVYSIVAWLLNQANVWPEDKTLDAAGLRQVKMPNRDGFLAGDPRPDVKPDTCMTNCRKTPPKITSDLAARLGVTPTQKTAD</sequence>